<dbReference type="AlphaFoldDB" id="A0A915L1G3"/>
<dbReference type="WBParaSite" id="nRc.2.0.1.t43593-RA">
    <property type="protein sequence ID" value="nRc.2.0.1.t43593-RA"/>
    <property type="gene ID" value="nRc.2.0.1.g43593"/>
</dbReference>
<sequence length="231" mass="26225">MHNKSAGPVFLDDTLQGLWAPKISWNCLHSVFNAALFSLDASILEENGNDEKQNFTMFTKRKTDCSRVDASSYDILTRKKDSKFCSSPENSFIIVIGLDGSTVQRCFEDQSFEIAVCITSVVGGRYQCANKWIDNVSNKTRAIIKHDSSGENKCEFVLNNTKSRFANANWKLQETDCLLQDPLEQNNLPHVVIRDDPITNLCRLELKAPIYYIKGHDFYECVGNRFQMTST</sequence>
<proteinExistence type="predicted"/>
<evidence type="ECO:0000313" key="2">
    <source>
        <dbReference type="WBParaSite" id="nRc.2.0.1.t43593-RA"/>
    </source>
</evidence>
<organism evidence="1 2">
    <name type="scientific">Romanomermis culicivorax</name>
    <name type="common">Nematode worm</name>
    <dbReference type="NCBI Taxonomy" id="13658"/>
    <lineage>
        <taxon>Eukaryota</taxon>
        <taxon>Metazoa</taxon>
        <taxon>Ecdysozoa</taxon>
        <taxon>Nematoda</taxon>
        <taxon>Enoplea</taxon>
        <taxon>Dorylaimia</taxon>
        <taxon>Mermithida</taxon>
        <taxon>Mermithoidea</taxon>
        <taxon>Mermithidae</taxon>
        <taxon>Romanomermis</taxon>
    </lineage>
</organism>
<protein>
    <submittedName>
        <fullName evidence="2">Uncharacterized protein</fullName>
    </submittedName>
</protein>
<reference evidence="2" key="1">
    <citation type="submission" date="2022-11" db="UniProtKB">
        <authorList>
            <consortium name="WormBaseParasite"/>
        </authorList>
    </citation>
    <scope>IDENTIFICATION</scope>
</reference>
<keyword evidence="1" id="KW-1185">Reference proteome</keyword>
<evidence type="ECO:0000313" key="1">
    <source>
        <dbReference type="Proteomes" id="UP000887565"/>
    </source>
</evidence>
<dbReference type="Proteomes" id="UP000887565">
    <property type="component" value="Unplaced"/>
</dbReference>
<name>A0A915L1G3_ROMCU</name>
<accession>A0A915L1G3</accession>